<dbReference type="InterPro" id="IPR012337">
    <property type="entry name" value="RNaseH-like_sf"/>
</dbReference>
<dbReference type="Pfam" id="PF00075">
    <property type="entry name" value="RNase_H"/>
    <property type="match status" value="1"/>
</dbReference>
<reference evidence="3" key="1">
    <citation type="submission" date="2025-08" db="UniProtKB">
        <authorList>
            <consortium name="RefSeq"/>
        </authorList>
    </citation>
    <scope>IDENTIFICATION</scope>
    <source>
        <tissue evidence="3">Whole organism</tissue>
    </source>
</reference>
<dbReference type="Proteomes" id="UP000694843">
    <property type="component" value="Unplaced"/>
</dbReference>
<dbReference type="GO" id="GO:0004523">
    <property type="term" value="F:RNA-DNA hybrid ribonuclease activity"/>
    <property type="evidence" value="ECO:0007669"/>
    <property type="project" value="InterPro"/>
</dbReference>
<dbReference type="SUPFAM" id="SSF53098">
    <property type="entry name" value="Ribonuclease H-like"/>
    <property type="match status" value="1"/>
</dbReference>
<accession>A0A8B7NUP1</accession>
<keyword evidence="2" id="KW-1185">Reference proteome</keyword>
<dbReference type="GeneID" id="108673383"/>
<feature type="domain" description="RNase H type-1" evidence="1">
    <location>
        <begin position="1"/>
        <end position="53"/>
    </location>
</feature>
<evidence type="ECO:0000313" key="3">
    <source>
        <dbReference type="RefSeq" id="XP_018016691.1"/>
    </source>
</evidence>
<gene>
    <name evidence="3" type="primary">LOC108673383</name>
</gene>
<proteinExistence type="predicted"/>
<name>A0A8B7NUP1_HYAAZ</name>
<dbReference type="OMA" id="SHHYLIS"/>
<dbReference type="InterPro" id="IPR036397">
    <property type="entry name" value="RNaseH_sf"/>
</dbReference>
<dbReference type="InterPro" id="IPR002156">
    <property type="entry name" value="RNaseH_domain"/>
</dbReference>
<dbReference type="Gene3D" id="3.30.420.10">
    <property type="entry name" value="Ribonuclease H-like superfamily/Ribonuclease H"/>
    <property type="match status" value="1"/>
</dbReference>
<dbReference type="KEGG" id="hazt:108673383"/>
<dbReference type="AlphaFoldDB" id="A0A8B7NUP1"/>
<sequence>MQPFPRSYSHLIATIHHNILRLPRGEVHFQWIPSHSGIQGNEAADRIAKQAATSDDPLADIPFEYSELKSIVQKGAWNFWQAKWTSIRGQFALGTIKPSVRPWSLRKLQTRRNETLFARLRLGTAPLNKALYQIRQAPSPLCPSCNTPETSHHYLISCTEFEEAREQLRRQVNSHGVLTLSTASLLGGDTSNCPAWPHICKAVEEFIGKTHRFQP</sequence>
<dbReference type="RefSeq" id="XP_018016691.1">
    <property type="nucleotide sequence ID" value="XM_018161202.2"/>
</dbReference>
<dbReference type="OrthoDB" id="6371827at2759"/>
<organism evidence="2 3">
    <name type="scientific">Hyalella azteca</name>
    <name type="common">Amphipod</name>
    <dbReference type="NCBI Taxonomy" id="294128"/>
    <lineage>
        <taxon>Eukaryota</taxon>
        <taxon>Metazoa</taxon>
        <taxon>Ecdysozoa</taxon>
        <taxon>Arthropoda</taxon>
        <taxon>Crustacea</taxon>
        <taxon>Multicrustacea</taxon>
        <taxon>Malacostraca</taxon>
        <taxon>Eumalacostraca</taxon>
        <taxon>Peracarida</taxon>
        <taxon>Amphipoda</taxon>
        <taxon>Senticaudata</taxon>
        <taxon>Talitrida</taxon>
        <taxon>Talitroidea</taxon>
        <taxon>Hyalellidae</taxon>
        <taxon>Hyalella</taxon>
    </lineage>
</organism>
<evidence type="ECO:0000259" key="1">
    <source>
        <dbReference type="PROSITE" id="PS50879"/>
    </source>
</evidence>
<dbReference type="PROSITE" id="PS50879">
    <property type="entry name" value="RNASE_H_1"/>
    <property type="match status" value="1"/>
</dbReference>
<dbReference type="GO" id="GO:0003676">
    <property type="term" value="F:nucleic acid binding"/>
    <property type="evidence" value="ECO:0007669"/>
    <property type="project" value="InterPro"/>
</dbReference>
<protein>
    <submittedName>
        <fullName evidence="3">Uncharacterized protein LOC108673383</fullName>
    </submittedName>
</protein>
<evidence type="ECO:0000313" key="2">
    <source>
        <dbReference type="Proteomes" id="UP000694843"/>
    </source>
</evidence>